<sequence length="118" mass="12649">MSLLHIVSLFILPAFLNGQTTTAPPPLCAQCTPSQITLLSGSIPVTVVGPVNGTGCFKMNLKCVADELYTPFMQLNGNIGGPPPSGNTVIVQLACMNKQWFYLNSYVITKAQCQQALF</sequence>
<protein>
    <recommendedName>
        <fullName evidence="4">C6 domain-containing protein</fullName>
    </recommendedName>
</protein>
<evidence type="ECO:0008006" key="4">
    <source>
        <dbReference type="Google" id="ProtNLM"/>
    </source>
</evidence>
<reference evidence="3" key="1">
    <citation type="submission" date="2024-02" db="UniProtKB">
        <authorList>
            <consortium name="WormBaseParasite"/>
        </authorList>
    </citation>
    <scope>IDENTIFICATION</scope>
</reference>
<evidence type="ECO:0000313" key="3">
    <source>
        <dbReference type="WBParaSite" id="MBELARI_LOCUS4717"/>
    </source>
</evidence>
<dbReference type="WBParaSite" id="MBELARI_LOCUS4717">
    <property type="protein sequence ID" value="MBELARI_LOCUS4717"/>
    <property type="gene ID" value="MBELARI_LOCUS4717"/>
</dbReference>
<name>A0AAF3J9F6_9BILA</name>
<dbReference type="Proteomes" id="UP000887575">
    <property type="component" value="Unassembled WGS sequence"/>
</dbReference>
<feature type="signal peptide" evidence="1">
    <location>
        <begin position="1"/>
        <end position="18"/>
    </location>
</feature>
<feature type="chain" id="PRO_5042227944" description="C6 domain-containing protein" evidence="1">
    <location>
        <begin position="19"/>
        <end position="118"/>
    </location>
</feature>
<evidence type="ECO:0000256" key="1">
    <source>
        <dbReference type="SAM" id="SignalP"/>
    </source>
</evidence>
<evidence type="ECO:0000313" key="2">
    <source>
        <dbReference type="Proteomes" id="UP000887575"/>
    </source>
</evidence>
<accession>A0AAF3J9F6</accession>
<keyword evidence="1" id="KW-0732">Signal</keyword>
<keyword evidence="2" id="KW-1185">Reference proteome</keyword>
<dbReference type="AlphaFoldDB" id="A0AAF3J9F6"/>
<proteinExistence type="predicted"/>
<organism evidence="2 3">
    <name type="scientific">Mesorhabditis belari</name>
    <dbReference type="NCBI Taxonomy" id="2138241"/>
    <lineage>
        <taxon>Eukaryota</taxon>
        <taxon>Metazoa</taxon>
        <taxon>Ecdysozoa</taxon>
        <taxon>Nematoda</taxon>
        <taxon>Chromadorea</taxon>
        <taxon>Rhabditida</taxon>
        <taxon>Rhabditina</taxon>
        <taxon>Rhabditomorpha</taxon>
        <taxon>Rhabditoidea</taxon>
        <taxon>Rhabditidae</taxon>
        <taxon>Mesorhabditinae</taxon>
        <taxon>Mesorhabditis</taxon>
    </lineage>
</organism>